<evidence type="ECO:0000313" key="3">
    <source>
        <dbReference type="Proteomes" id="UP000586947"/>
    </source>
</evidence>
<name>A0A840VRL9_9ACTN</name>
<organism evidence="2 3">
    <name type="scientific">Micromonospora parathelypteridis</name>
    <dbReference type="NCBI Taxonomy" id="1839617"/>
    <lineage>
        <taxon>Bacteria</taxon>
        <taxon>Bacillati</taxon>
        <taxon>Actinomycetota</taxon>
        <taxon>Actinomycetes</taxon>
        <taxon>Micromonosporales</taxon>
        <taxon>Micromonosporaceae</taxon>
        <taxon>Micromonospora</taxon>
    </lineage>
</organism>
<dbReference type="SUPFAM" id="SSF56601">
    <property type="entry name" value="beta-lactamase/transpeptidase-like"/>
    <property type="match status" value="1"/>
</dbReference>
<accession>A0A840VRL9</accession>
<evidence type="ECO:0000256" key="1">
    <source>
        <dbReference type="SAM" id="MobiDB-lite"/>
    </source>
</evidence>
<sequence>MRSRVTMVLAITAVLLGGVLLVPAAYARLSSGDSSGGGGGAASTVAAPSPTPPPPPTLAAGPVSVNFNGEFFSWALLDRQTGKIAGSPNMAATSSTESMIKAWIVSDYLRQLGDKEPSAALKKSASLAIRDSNDVAANKVYAAAGGSYTALANGQPGPVIQRAIKICGLTDTRRGNVPKYEGWWSFTRMSPRDAVRVGNCIADGKAAGPKWTKWVLSEMSQVRGTTAAKDQKTESGGGRWGIIDGLPKSITAQGPVSIKNGWTEINYDGNWHVNCLAVTDKWSLAVMLRYPSKKYGLDYGAQVCASVATQLVTPQPGAALKVPQQPVGKL</sequence>
<dbReference type="RefSeq" id="WP_184180657.1">
    <property type="nucleotide sequence ID" value="NZ_BMNF01000001.1"/>
</dbReference>
<dbReference type="InterPro" id="IPR012338">
    <property type="entry name" value="Beta-lactam/transpept-like"/>
</dbReference>
<gene>
    <name evidence="2" type="ORF">HNR20_003131</name>
</gene>
<protein>
    <submittedName>
        <fullName evidence="2">Uncharacterized protein</fullName>
    </submittedName>
</protein>
<dbReference type="AlphaFoldDB" id="A0A840VRL9"/>
<proteinExistence type="predicted"/>
<comment type="caution">
    <text evidence="2">The sequence shown here is derived from an EMBL/GenBank/DDBJ whole genome shotgun (WGS) entry which is preliminary data.</text>
</comment>
<feature type="region of interest" description="Disordered" evidence="1">
    <location>
        <begin position="37"/>
        <end position="57"/>
    </location>
</feature>
<evidence type="ECO:0000313" key="2">
    <source>
        <dbReference type="EMBL" id="MBB5478626.1"/>
    </source>
</evidence>
<reference evidence="2 3" key="1">
    <citation type="submission" date="2020-08" db="EMBL/GenBank/DDBJ databases">
        <title>Sequencing the genomes of 1000 actinobacteria strains.</title>
        <authorList>
            <person name="Klenk H.-P."/>
        </authorList>
    </citation>
    <scope>NUCLEOTIDE SEQUENCE [LARGE SCALE GENOMIC DNA]</scope>
    <source>
        <strain evidence="2 3">DSM 103125</strain>
    </source>
</reference>
<dbReference type="Gene3D" id="3.40.710.10">
    <property type="entry name" value="DD-peptidase/beta-lactamase superfamily"/>
    <property type="match status" value="1"/>
</dbReference>
<keyword evidence="3" id="KW-1185">Reference proteome</keyword>
<dbReference type="EMBL" id="JACHDP010000001">
    <property type="protein sequence ID" value="MBB5478626.1"/>
    <property type="molecule type" value="Genomic_DNA"/>
</dbReference>
<dbReference type="Proteomes" id="UP000586947">
    <property type="component" value="Unassembled WGS sequence"/>
</dbReference>